<feature type="region of interest" description="Disordered" evidence="2">
    <location>
        <begin position="36"/>
        <end position="80"/>
    </location>
</feature>
<organism evidence="5">
    <name type="scientific">Panicum hallii</name>
    <dbReference type="NCBI Taxonomy" id="206008"/>
    <lineage>
        <taxon>Eukaryota</taxon>
        <taxon>Viridiplantae</taxon>
        <taxon>Streptophyta</taxon>
        <taxon>Embryophyta</taxon>
        <taxon>Tracheophyta</taxon>
        <taxon>Spermatophyta</taxon>
        <taxon>Magnoliopsida</taxon>
        <taxon>Liliopsida</taxon>
        <taxon>Poales</taxon>
        <taxon>Poaceae</taxon>
        <taxon>PACMAD clade</taxon>
        <taxon>Panicoideae</taxon>
        <taxon>Panicodae</taxon>
        <taxon>Paniceae</taxon>
        <taxon>Panicinae</taxon>
        <taxon>Panicum</taxon>
        <taxon>Panicum sect. Panicum</taxon>
    </lineage>
</organism>
<dbReference type="InterPro" id="IPR036465">
    <property type="entry name" value="vWFA_dom_sf"/>
</dbReference>
<dbReference type="Proteomes" id="UP000243499">
    <property type="component" value="Chromosome 9"/>
</dbReference>
<proteinExistence type="predicted"/>
<dbReference type="InterPro" id="IPR002035">
    <property type="entry name" value="VWF_A"/>
</dbReference>
<dbReference type="GO" id="GO:0008270">
    <property type="term" value="F:zinc ion binding"/>
    <property type="evidence" value="ECO:0007669"/>
    <property type="project" value="UniProtKB-KW"/>
</dbReference>
<dbReference type="SUPFAM" id="SSF53300">
    <property type="entry name" value="vWA-like"/>
    <property type="match status" value="1"/>
</dbReference>
<keyword evidence="1" id="KW-0479">Metal-binding</keyword>
<dbReference type="Gramene" id="PAN47002">
    <property type="protein sequence ID" value="PAN47002"/>
    <property type="gene ID" value="PAHAL_9G203300"/>
</dbReference>
<dbReference type="AlphaFoldDB" id="A0A2S3ILP0"/>
<evidence type="ECO:0000259" key="3">
    <source>
        <dbReference type="PROSITE" id="PS50089"/>
    </source>
</evidence>
<gene>
    <name evidence="5" type="ORF">PAHAL_9G203300</name>
</gene>
<dbReference type="PANTHER" id="PTHR10579:SF114">
    <property type="entry name" value="ZINC FINGER (C3HC4-TYPE RING FINGER) FAMILY PROTEIN"/>
    <property type="match status" value="1"/>
</dbReference>
<feature type="domain" description="RING-type" evidence="3">
    <location>
        <begin position="87"/>
        <end position="131"/>
    </location>
</feature>
<dbReference type="InterPro" id="IPR013083">
    <property type="entry name" value="Znf_RING/FYVE/PHD"/>
</dbReference>
<evidence type="ECO:0000259" key="4">
    <source>
        <dbReference type="PROSITE" id="PS50234"/>
    </source>
</evidence>
<dbReference type="SUPFAM" id="SSF57850">
    <property type="entry name" value="RING/U-box"/>
    <property type="match status" value="1"/>
</dbReference>
<name>A0A2S3ILP0_9POAL</name>
<reference evidence="5" key="1">
    <citation type="submission" date="2018-04" db="EMBL/GenBank/DDBJ databases">
        <title>WGS assembly of Panicum hallii.</title>
        <authorList>
            <person name="Lovell J."/>
            <person name="Jenkins J."/>
            <person name="Lowry D."/>
            <person name="Mamidi S."/>
            <person name="Sreedasyam A."/>
            <person name="Weng X."/>
            <person name="Barry K."/>
            <person name="Bonette J."/>
            <person name="Campitelli B."/>
            <person name="Daum C."/>
            <person name="Gordon S."/>
            <person name="Gould B."/>
            <person name="Lipzen A."/>
            <person name="Macqueen A."/>
            <person name="Palacio-Mejia J."/>
            <person name="Plott C."/>
            <person name="Shakirov E."/>
            <person name="Shu S."/>
            <person name="Yoshinaga Y."/>
            <person name="Zane M."/>
            <person name="Rokhsar D."/>
            <person name="Grimwood J."/>
            <person name="Schmutz J."/>
            <person name="Juenger T."/>
        </authorList>
    </citation>
    <scope>NUCLEOTIDE SEQUENCE [LARGE SCALE GENOMIC DNA]</scope>
    <source>
        <strain evidence="5">FIL2</strain>
    </source>
</reference>
<evidence type="ECO:0000256" key="1">
    <source>
        <dbReference type="PROSITE-ProRule" id="PRU00175"/>
    </source>
</evidence>
<dbReference type="CDD" id="cd23114">
    <property type="entry name" value="RING-H2_WAVH2"/>
    <property type="match status" value="1"/>
</dbReference>
<dbReference type="PANTHER" id="PTHR10579">
    <property type="entry name" value="CALCIUM-ACTIVATED CHLORIDE CHANNEL REGULATOR"/>
    <property type="match status" value="1"/>
</dbReference>
<dbReference type="Gene3D" id="3.30.40.10">
    <property type="entry name" value="Zinc/RING finger domain, C3HC4 (zinc finger)"/>
    <property type="match status" value="1"/>
</dbReference>
<dbReference type="InterPro" id="IPR051266">
    <property type="entry name" value="CLCR"/>
</dbReference>
<keyword evidence="1" id="KW-0863">Zinc-finger</keyword>
<dbReference type="Pfam" id="PF14624">
    <property type="entry name" value="Vwaint"/>
    <property type="match status" value="1"/>
</dbReference>
<dbReference type="SMART" id="SM00327">
    <property type="entry name" value="VWA"/>
    <property type="match status" value="1"/>
</dbReference>
<evidence type="ECO:0008006" key="6">
    <source>
        <dbReference type="Google" id="ProtNLM"/>
    </source>
</evidence>
<dbReference type="PROSITE" id="PS50234">
    <property type="entry name" value="VWFA"/>
    <property type="match status" value="1"/>
</dbReference>
<dbReference type="PROSITE" id="PS50089">
    <property type="entry name" value="ZF_RING_2"/>
    <property type="match status" value="1"/>
</dbReference>
<dbReference type="SMART" id="SM00184">
    <property type="entry name" value="RING"/>
    <property type="match status" value="1"/>
</dbReference>
<dbReference type="Pfam" id="PF17123">
    <property type="entry name" value="zf-RING_11"/>
    <property type="match status" value="1"/>
</dbReference>
<protein>
    <recommendedName>
        <fullName evidence="6">RING-type domain-containing protein</fullName>
    </recommendedName>
</protein>
<evidence type="ECO:0000256" key="2">
    <source>
        <dbReference type="SAM" id="MobiDB-lite"/>
    </source>
</evidence>
<feature type="domain" description="VWFA" evidence="4">
    <location>
        <begin position="256"/>
        <end position="442"/>
    </location>
</feature>
<evidence type="ECO:0000313" key="5">
    <source>
        <dbReference type="EMBL" id="PAN47002.1"/>
    </source>
</evidence>
<dbReference type="Gene3D" id="3.40.50.410">
    <property type="entry name" value="von Willebrand factor, type A domain"/>
    <property type="match status" value="1"/>
</dbReference>
<dbReference type="InterPro" id="IPR032838">
    <property type="entry name" value="Vwaint_dom"/>
</dbReference>
<accession>A0A2S3ILP0</accession>
<keyword evidence="1" id="KW-0862">Zinc</keyword>
<dbReference type="Pfam" id="PF00092">
    <property type="entry name" value="VWA"/>
    <property type="match status" value="1"/>
</dbReference>
<sequence>MVTAWERARRALATRVCMRFPSRHAAVEDVPRALDAVEEPFPVAEPEEEEEQQQQGEREKSLGAASPAPASARRSSRSGSRSPAKICAICLGTMRSGHGQALFTAECSHKFHFHCISSNVQHGNKICPICRALWKELPFQGPVIADAAHGAARVNPSAWPQTGMLSANPLDGLPVFRTPESAVFDDDEQINLQSETALGGGHDGDENETPASLEIMTYTEFPAVQESVARENFAILIHLKAPHAPASSMGTRAPLDLVTVLDVSGSMAGSKLGLLKRAMTFVIQNLRPSDRLSVVAFSSSAWRLFPLRKMTAFGQVQSLQAVNSLVANGGTNIAEGLWKAARVMEDRQARNPVSSIIILSDGVDTHTLPLPNPPRNGAPPDYGRLVPRSILPGSGHHVPIHAFGFGLDHDSRAMHAVAEMSSGTFSFIDDVGSIQDAFAQCIGGLLSVVAQETRLSVECADEGVLVTSIKSGGYASGVDGDGRGGFVDIGRLYADEEKDFLVTIRVPAARGDTELIRASCAYRDAVTANTVRVGGDLVTVPRPAGPVTAAMCLQVEREWHRVHATEDMAAAQAAAEEHDYARAASILESRRLALESRASLSSDRQTQALAAELWEMQERVLNYQRYQESGRAYMLSGLSSHSFQRATARGDSTELAGLVHTYQTPSMVDMLHRSQALLPEVVVALNRSPTIAPSRNPPLPVVQRGVRRPFRLSKSFTGRSS</sequence>
<dbReference type="EMBL" id="CM008054">
    <property type="protein sequence ID" value="PAN47002.1"/>
    <property type="molecule type" value="Genomic_DNA"/>
</dbReference>
<feature type="compositionally biased region" description="Low complexity" evidence="2">
    <location>
        <begin position="63"/>
        <end position="80"/>
    </location>
</feature>
<dbReference type="InterPro" id="IPR001841">
    <property type="entry name" value="Znf_RING"/>
</dbReference>